<feature type="compositionally biased region" description="Polar residues" evidence="6">
    <location>
        <begin position="283"/>
        <end position="298"/>
    </location>
</feature>
<feature type="domain" description="Cyclin-like" evidence="7">
    <location>
        <begin position="425"/>
        <end position="509"/>
    </location>
</feature>
<dbReference type="PANTHER" id="PTHR10177">
    <property type="entry name" value="CYCLINS"/>
    <property type="match status" value="1"/>
</dbReference>
<dbReference type="CDD" id="cd20506">
    <property type="entry name" value="CYCLIN_AtCycA-like_rpt2"/>
    <property type="match status" value="1"/>
</dbReference>
<reference evidence="10" key="1">
    <citation type="submission" date="2024-07" db="EMBL/GenBank/DDBJ databases">
        <title>Two chromosome-level genome assemblies of Korean endemic species Abeliophyllum distichum and Forsythia ovata (Oleaceae).</title>
        <authorList>
            <person name="Jang H."/>
        </authorList>
    </citation>
    <scope>NUCLEOTIDE SEQUENCE [LARGE SCALE GENOMIC DNA]</scope>
</reference>
<dbReference type="Pfam" id="PF00134">
    <property type="entry name" value="Cyclin_N"/>
    <property type="match status" value="1"/>
</dbReference>
<evidence type="ECO:0000256" key="1">
    <source>
        <dbReference type="ARBA" id="ARBA00006955"/>
    </source>
</evidence>
<sequence length="654" mass="72311">MILPEKYILRRWTKNAKQARVFDPTTGSYVHTDPGHSLMSRHSMLSHAASDLVDEGSLIDARSSFLLSEFQSLRIRVKDIDTGGEVGMSRNRNKSVEETRVVCDPNPVRVKGCGKRLKSGKEKALSQSNRQCRTGGMVVFACGGGEKSSRIFDFLVMASAAGGGRRATSSSKRHASSSSTAENLGKVKSVAVASTQHGAKKRPALANVTNQQRGSFYPGRSSLSESYKIVPYTEKIVSTRASSSYKNANISGITLPASSLVKPCIVASSKNATLPKSDTVSKILSSPAPSSMNTSPDQSDVESVSMDESMSMCDSLKSPEVEYIDNNEVEADDSIEGKASNMLCISEPVEISGSICKEDVFALMESNNKIVDLDDNVDDPQLCATIACDIYKHLRASEAKKRPATDFMKRVQKDINASMRAILIDWLVEVTEEYRLVPETLYLTVNYIDRYLSGNVMDRQRLQLLGVACMMIASKYEEICPPQVEEFCYITDNTYFKKEILQMESAILNILKFAMTAPTAKCFLRRFIRAAQGVNEVPLLQLECLANYIAELSLLEYSMLHFAPSVIAASSIFLAKYILSSSTEAWNSTLRHYTLYQPSDLRECVLALCGLCCNSHNSSLPAIREKYSQHKYKFVAKKYCPPSIPPEFFHDLSS</sequence>
<dbReference type="InterPro" id="IPR006671">
    <property type="entry name" value="Cyclin_N"/>
</dbReference>
<evidence type="ECO:0000256" key="2">
    <source>
        <dbReference type="ARBA" id="ARBA00022618"/>
    </source>
</evidence>
<protein>
    <submittedName>
        <fullName evidence="9">Cyclin-A1-1</fullName>
    </submittedName>
</protein>
<evidence type="ECO:0000313" key="10">
    <source>
        <dbReference type="Proteomes" id="UP001604336"/>
    </source>
</evidence>
<evidence type="ECO:0000256" key="3">
    <source>
        <dbReference type="ARBA" id="ARBA00023127"/>
    </source>
</evidence>
<dbReference type="FunFam" id="1.10.472.10:FF:000013">
    <property type="entry name" value="Cyclin A1"/>
    <property type="match status" value="1"/>
</dbReference>
<dbReference type="InterPro" id="IPR048258">
    <property type="entry name" value="Cyclins_cyclin-box"/>
</dbReference>
<dbReference type="Pfam" id="PF02984">
    <property type="entry name" value="Cyclin_C"/>
    <property type="match status" value="1"/>
</dbReference>
<organism evidence="9 10">
    <name type="scientific">Abeliophyllum distichum</name>
    <dbReference type="NCBI Taxonomy" id="126358"/>
    <lineage>
        <taxon>Eukaryota</taxon>
        <taxon>Viridiplantae</taxon>
        <taxon>Streptophyta</taxon>
        <taxon>Embryophyta</taxon>
        <taxon>Tracheophyta</taxon>
        <taxon>Spermatophyta</taxon>
        <taxon>Magnoliopsida</taxon>
        <taxon>eudicotyledons</taxon>
        <taxon>Gunneridae</taxon>
        <taxon>Pentapetalae</taxon>
        <taxon>asterids</taxon>
        <taxon>lamiids</taxon>
        <taxon>Lamiales</taxon>
        <taxon>Oleaceae</taxon>
        <taxon>Forsythieae</taxon>
        <taxon>Abeliophyllum</taxon>
    </lineage>
</organism>
<keyword evidence="4" id="KW-0131">Cell cycle</keyword>
<evidence type="ECO:0000259" key="7">
    <source>
        <dbReference type="SMART" id="SM00385"/>
    </source>
</evidence>
<evidence type="ECO:0000256" key="4">
    <source>
        <dbReference type="ARBA" id="ARBA00023306"/>
    </source>
</evidence>
<dbReference type="Gene3D" id="1.10.472.10">
    <property type="entry name" value="Cyclin-like"/>
    <property type="match status" value="2"/>
</dbReference>
<feature type="domain" description="Cyclin-like" evidence="7">
    <location>
        <begin position="522"/>
        <end position="610"/>
    </location>
</feature>
<feature type="domain" description="Cyclin C-terminal" evidence="8">
    <location>
        <begin position="518"/>
        <end position="641"/>
    </location>
</feature>
<feature type="compositionally biased region" description="Low complexity" evidence="6">
    <location>
        <begin position="166"/>
        <end position="181"/>
    </location>
</feature>
<evidence type="ECO:0000256" key="5">
    <source>
        <dbReference type="RuleBase" id="RU000383"/>
    </source>
</evidence>
<dbReference type="AlphaFoldDB" id="A0ABD1S8U6"/>
<dbReference type="EMBL" id="JBFOLK010000007">
    <property type="protein sequence ID" value="KAL2497187.1"/>
    <property type="molecule type" value="Genomic_DNA"/>
</dbReference>
<dbReference type="SMART" id="SM00385">
    <property type="entry name" value="CYCLIN"/>
    <property type="match status" value="2"/>
</dbReference>
<keyword evidence="2" id="KW-0132">Cell division</keyword>
<evidence type="ECO:0000259" key="8">
    <source>
        <dbReference type="SMART" id="SM01332"/>
    </source>
</evidence>
<keyword evidence="3 5" id="KW-0195">Cyclin</keyword>
<comment type="similarity">
    <text evidence="1">Belongs to the cyclin family. Cyclin AB subfamily.</text>
</comment>
<name>A0ABD1S8U6_9LAMI</name>
<dbReference type="Proteomes" id="UP001604336">
    <property type="component" value="Unassembled WGS sequence"/>
</dbReference>
<dbReference type="InterPro" id="IPR039361">
    <property type="entry name" value="Cyclin"/>
</dbReference>
<dbReference type="GO" id="GO:0051301">
    <property type="term" value="P:cell division"/>
    <property type="evidence" value="ECO:0007669"/>
    <property type="project" value="UniProtKB-KW"/>
</dbReference>
<dbReference type="InterPro" id="IPR013763">
    <property type="entry name" value="Cyclin-like_dom"/>
</dbReference>
<dbReference type="InterPro" id="IPR036915">
    <property type="entry name" value="Cyclin-like_sf"/>
</dbReference>
<keyword evidence="10" id="KW-1185">Reference proteome</keyword>
<proteinExistence type="inferred from homology"/>
<evidence type="ECO:0000256" key="6">
    <source>
        <dbReference type="SAM" id="MobiDB-lite"/>
    </source>
</evidence>
<evidence type="ECO:0000313" key="9">
    <source>
        <dbReference type="EMBL" id="KAL2497187.1"/>
    </source>
</evidence>
<comment type="caution">
    <text evidence="9">The sequence shown here is derived from an EMBL/GenBank/DDBJ whole genome shotgun (WGS) entry which is preliminary data.</text>
</comment>
<dbReference type="FunFam" id="1.10.472.10:FF:000167">
    <property type="entry name" value="Mitotic cyclin 6"/>
    <property type="match status" value="1"/>
</dbReference>
<accession>A0ABD1S8U6</accession>
<gene>
    <name evidence="9" type="ORF">Adt_22737</name>
</gene>
<dbReference type="CDD" id="cd20562">
    <property type="entry name" value="CYCLIN_AtCycA_like_rpt1"/>
    <property type="match status" value="1"/>
</dbReference>
<feature type="region of interest" description="Disordered" evidence="6">
    <location>
        <begin position="283"/>
        <end position="303"/>
    </location>
</feature>
<feature type="region of interest" description="Disordered" evidence="6">
    <location>
        <begin position="164"/>
        <end position="184"/>
    </location>
</feature>
<dbReference type="SMART" id="SM01332">
    <property type="entry name" value="Cyclin_C"/>
    <property type="match status" value="1"/>
</dbReference>
<dbReference type="SUPFAM" id="SSF47954">
    <property type="entry name" value="Cyclin-like"/>
    <property type="match status" value="2"/>
</dbReference>
<dbReference type="InterPro" id="IPR004367">
    <property type="entry name" value="Cyclin_C-dom"/>
</dbReference>
<dbReference type="PROSITE" id="PS00292">
    <property type="entry name" value="CYCLINS"/>
    <property type="match status" value="1"/>
</dbReference>